<evidence type="ECO:0000256" key="2">
    <source>
        <dbReference type="ARBA" id="ARBA00007362"/>
    </source>
</evidence>
<dbReference type="AlphaFoldDB" id="F4L5X0"/>
<dbReference type="HOGENOM" id="CLU_033863_5_1_10"/>
<reference key="2">
    <citation type="submission" date="2011-04" db="EMBL/GenBank/DDBJ databases">
        <title>Complete sequence of chromosome of Haliscomenobacter hydrossis DSM 1100.</title>
        <authorList>
            <consortium name="US DOE Joint Genome Institute (JGI-PGF)"/>
            <person name="Lucas S."/>
            <person name="Han J."/>
            <person name="Lapidus A."/>
            <person name="Bruce D."/>
            <person name="Goodwin L."/>
            <person name="Pitluck S."/>
            <person name="Peters L."/>
            <person name="Kyrpides N."/>
            <person name="Mavromatis K."/>
            <person name="Ivanova N."/>
            <person name="Ovchinnikova G."/>
            <person name="Pagani I."/>
            <person name="Daligault H."/>
            <person name="Detter J.C."/>
            <person name="Han C."/>
            <person name="Land M."/>
            <person name="Hauser L."/>
            <person name="Markowitz V."/>
            <person name="Cheng J.-F."/>
            <person name="Hugenholtz P."/>
            <person name="Woyke T."/>
            <person name="Wu D."/>
            <person name="Verbarg S."/>
            <person name="Frueling A."/>
            <person name="Brambilla E."/>
            <person name="Klenk H.-P."/>
            <person name="Eisen J.A."/>
        </authorList>
    </citation>
    <scope>NUCLEOTIDE SEQUENCE</scope>
    <source>
        <strain>DSM 1100</strain>
    </source>
</reference>
<comment type="subcellular location">
    <subcellularLocation>
        <location evidence="1">Membrane</location>
        <topology evidence="1">Multi-pass membrane protein</topology>
    </subcellularLocation>
</comment>
<reference evidence="8 9" key="1">
    <citation type="journal article" date="2011" name="Stand. Genomic Sci.">
        <title>Complete genome sequence of Haliscomenobacter hydrossis type strain (O).</title>
        <authorList>
            <consortium name="US DOE Joint Genome Institute (JGI-PGF)"/>
            <person name="Daligault H."/>
            <person name="Lapidus A."/>
            <person name="Zeytun A."/>
            <person name="Nolan M."/>
            <person name="Lucas S."/>
            <person name="Del Rio T.G."/>
            <person name="Tice H."/>
            <person name="Cheng J.F."/>
            <person name="Tapia R."/>
            <person name="Han C."/>
            <person name="Goodwin L."/>
            <person name="Pitluck S."/>
            <person name="Liolios K."/>
            <person name="Pagani I."/>
            <person name="Ivanova N."/>
            <person name="Huntemann M."/>
            <person name="Mavromatis K."/>
            <person name="Mikhailova N."/>
            <person name="Pati A."/>
            <person name="Chen A."/>
            <person name="Palaniappan K."/>
            <person name="Land M."/>
            <person name="Hauser L."/>
            <person name="Brambilla E.M."/>
            <person name="Rohde M."/>
            <person name="Verbarg S."/>
            <person name="Goker M."/>
            <person name="Bristow J."/>
            <person name="Eisen J.A."/>
            <person name="Markowitz V."/>
            <person name="Hugenholtz P."/>
            <person name="Kyrpides N.C."/>
            <person name="Klenk H.P."/>
            <person name="Woyke T."/>
        </authorList>
    </citation>
    <scope>NUCLEOTIDE SEQUENCE [LARGE SCALE GENOMIC DNA]</scope>
    <source>
        <strain evidence="9">ATCC 27775 / DSM 1100 / LMG 10767 / O</strain>
    </source>
</reference>
<keyword evidence="5 6" id="KW-0472">Membrane</keyword>
<feature type="transmembrane region" description="Helical" evidence="6">
    <location>
        <begin position="93"/>
        <end position="114"/>
    </location>
</feature>
<dbReference type="KEGG" id="hhy:Halhy_4235"/>
<evidence type="ECO:0000256" key="3">
    <source>
        <dbReference type="ARBA" id="ARBA00022692"/>
    </source>
</evidence>
<evidence type="ECO:0000313" key="8">
    <source>
        <dbReference type="EMBL" id="AEE52080.1"/>
    </source>
</evidence>
<keyword evidence="3 6" id="KW-0812">Transmembrane</keyword>
<dbReference type="InterPro" id="IPR050638">
    <property type="entry name" value="AA-Vitamin_Transporters"/>
</dbReference>
<evidence type="ECO:0000313" key="9">
    <source>
        <dbReference type="Proteomes" id="UP000008461"/>
    </source>
</evidence>
<dbReference type="OrthoDB" id="9812547at2"/>
<dbReference type="STRING" id="760192.Halhy_4235"/>
<accession>F4L5X0</accession>
<feature type="transmembrane region" description="Helical" evidence="6">
    <location>
        <begin position="7"/>
        <end position="29"/>
    </location>
</feature>
<keyword evidence="9" id="KW-1185">Reference proteome</keyword>
<feature type="transmembrane region" description="Helical" evidence="6">
    <location>
        <begin position="121"/>
        <end position="138"/>
    </location>
</feature>
<protein>
    <recommendedName>
        <fullName evidence="7">EamA domain-containing protein</fullName>
    </recommendedName>
</protein>
<organism evidence="8 9">
    <name type="scientific">Haliscomenobacter hydrossis (strain ATCC 27775 / DSM 1100 / LMG 10767 / O)</name>
    <dbReference type="NCBI Taxonomy" id="760192"/>
    <lineage>
        <taxon>Bacteria</taxon>
        <taxon>Pseudomonadati</taxon>
        <taxon>Bacteroidota</taxon>
        <taxon>Saprospiria</taxon>
        <taxon>Saprospirales</taxon>
        <taxon>Haliscomenobacteraceae</taxon>
        <taxon>Haliscomenobacter</taxon>
    </lineage>
</organism>
<feature type="transmembrane region" description="Helical" evidence="6">
    <location>
        <begin position="68"/>
        <end position="87"/>
    </location>
</feature>
<comment type="similarity">
    <text evidence="2">Belongs to the EamA transporter family.</text>
</comment>
<feature type="transmembrane region" description="Helical" evidence="6">
    <location>
        <begin position="221"/>
        <end position="240"/>
    </location>
</feature>
<dbReference type="Proteomes" id="UP000008461">
    <property type="component" value="Chromosome"/>
</dbReference>
<evidence type="ECO:0000259" key="7">
    <source>
        <dbReference type="Pfam" id="PF00892"/>
    </source>
</evidence>
<dbReference type="PANTHER" id="PTHR32322">
    <property type="entry name" value="INNER MEMBRANE TRANSPORTER"/>
    <property type="match status" value="1"/>
</dbReference>
<keyword evidence="4 6" id="KW-1133">Transmembrane helix</keyword>
<dbReference type="Pfam" id="PF00892">
    <property type="entry name" value="EamA"/>
    <property type="match status" value="2"/>
</dbReference>
<feature type="domain" description="EamA" evidence="7">
    <location>
        <begin position="9"/>
        <end position="138"/>
    </location>
</feature>
<name>F4L5X0_HALH1</name>
<feature type="transmembrane region" description="Helical" evidence="6">
    <location>
        <begin position="150"/>
        <end position="171"/>
    </location>
</feature>
<dbReference type="EMBL" id="CP002691">
    <property type="protein sequence ID" value="AEE52080.1"/>
    <property type="molecule type" value="Genomic_DNA"/>
</dbReference>
<feature type="transmembrane region" description="Helical" evidence="6">
    <location>
        <begin position="183"/>
        <end position="201"/>
    </location>
</feature>
<feature type="transmembrane region" description="Helical" evidence="6">
    <location>
        <begin position="35"/>
        <end position="56"/>
    </location>
</feature>
<dbReference type="GO" id="GO:0016020">
    <property type="term" value="C:membrane"/>
    <property type="evidence" value="ECO:0007669"/>
    <property type="project" value="UniProtKB-SubCell"/>
</dbReference>
<evidence type="ECO:0000256" key="6">
    <source>
        <dbReference type="SAM" id="Phobius"/>
    </source>
</evidence>
<proteinExistence type="inferred from homology"/>
<dbReference type="InterPro" id="IPR000620">
    <property type="entry name" value="EamA_dom"/>
</dbReference>
<evidence type="ECO:0000256" key="5">
    <source>
        <dbReference type="ARBA" id="ARBA00023136"/>
    </source>
</evidence>
<evidence type="ECO:0000256" key="4">
    <source>
        <dbReference type="ARBA" id="ARBA00022989"/>
    </source>
</evidence>
<sequence>MRERYLIIAAFATVYLVWGSTYLVNYLAILEIPPFLMSGTRFLLAGSLLFGVAALRKIPWPQTIHWKSAAWAGLMFMALGTGLVVWAEQWVDSGMAALLVSFEPLVVVMLLWFMRGQSPKLHSLLGVALGVLGMFLLVGQPQISADRQTLIGVGVIALSLFAWGYASIYIGQANLPKSKMQSAGMQMMCGGICLLIMSLIFGDYKQFAWERLTPQGIFSFFYLVVLGSLLAFSAFNYLLTKVSPEKVATTNYVNPVVAMFLGWSLNNEEVTTRSLIAAAIMLTGVFFINGKFGQKKLI</sequence>
<dbReference type="SUPFAM" id="SSF103481">
    <property type="entry name" value="Multidrug resistance efflux transporter EmrE"/>
    <property type="match status" value="2"/>
</dbReference>
<dbReference type="InterPro" id="IPR037185">
    <property type="entry name" value="EmrE-like"/>
</dbReference>
<dbReference type="eggNOG" id="COG0697">
    <property type="taxonomic scope" value="Bacteria"/>
</dbReference>
<feature type="domain" description="EamA" evidence="7">
    <location>
        <begin position="151"/>
        <end position="289"/>
    </location>
</feature>
<dbReference type="PANTHER" id="PTHR32322:SF2">
    <property type="entry name" value="EAMA DOMAIN-CONTAINING PROTEIN"/>
    <property type="match status" value="1"/>
</dbReference>
<evidence type="ECO:0000256" key="1">
    <source>
        <dbReference type="ARBA" id="ARBA00004141"/>
    </source>
</evidence>
<gene>
    <name evidence="8" type="ordered locus">Halhy_4235</name>
</gene>